<sequence>MAGLQAGEPEIVPLTPERWPLFEDLFGKQGACYGCWCTHFRLRPAIRRENDRQRNKDFIHARIEAGPPPGLLAIDGGQAIGWMQIGPRADVPEWNNAGRVSAPVDPGDAADASVWAISCFFIRTKARGKGLSHRLVAAGIDFATRSGARWLEACPIDQSRDSRSIGLFVGSTRVFEKAGFSEVAVRKPGRPLMRIELAGV</sequence>
<keyword evidence="3" id="KW-1185">Reference proteome</keyword>
<dbReference type="EMBL" id="JAZHFV010000003">
    <property type="protein sequence ID" value="MEX4007937.1"/>
    <property type="molecule type" value="Genomic_DNA"/>
</dbReference>
<dbReference type="EC" id="2.3.1.-" evidence="2"/>
<reference evidence="2 3" key="1">
    <citation type="submission" date="2024-01" db="EMBL/GenBank/DDBJ databases">
        <title>New evidence supports the origin of RcGTA from prophage.</title>
        <authorList>
            <person name="Xu Y."/>
            <person name="Liu B."/>
            <person name="Chen F."/>
        </authorList>
    </citation>
    <scope>NUCLEOTIDE SEQUENCE [LARGE SCALE GENOMIC DNA]</scope>
    <source>
        <strain evidence="2 3">CBW1107-2</strain>
    </source>
</reference>
<keyword evidence="2" id="KW-0808">Transferase</keyword>
<evidence type="ECO:0000313" key="3">
    <source>
        <dbReference type="Proteomes" id="UP001559025"/>
    </source>
</evidence>
<dbReference type="CDD" id="cd04301">
    <property type="entry name" value="NAT_SF"/>
    <property type="match status" value="1"/>
</dbReference>
<dbReference type="SUPFAM" id="SSF55729">
    <property type="entry name" value="Acyl-CoA N-acyltransferases (Nat)"/>
    <property type="match status" value="1"/>
</dbReference>
<dbReference type="InterPro" id="IPR000182">
    <property type="entry name" value="GNAT_dom"/>
</dbReference>
<gene>
    <name evidence="2" type="ORF">V1479_11525</name>
</gene>
<comment type="caution">
    <text evidence="2">The sequence shown here is derived from an EMBL/GenBank/DDBJ whole genome shotgun (WGS) entry which is preliminary data.</text>
</comment>
<accession>A0ABV3WTD3</accession>
<proteinExistence type="predicted"/>
<dbReference type="Gene3D" id="3.40.630.30">
    <property type="match status" value="1"/>
</dbReference>
<organism evidence="2 3">
    <name type="scientific">Neoaquamicrobium sediminum</name>
    <dbReference type="NCBI Taxonomy" id="1849104"/>
    <lineage>
        <taxon>Bacteria</taxon>
        <taxon>Pseudomonadati</taxon>
        <taxon>Pseudomonadota</taxon>
        <taxon>Alphaproteobacteria</taxon>
        <taxon>Hyphomicrobiales</taxon>
        <taxon>Phyllobacteriaceae</taxon>
        <taxon>Neoaquamicrobium</taxon>
    </lineage>
</organism>
<feature type="domain" description="N-acetyltransferase" evidence="1">
    <location>
        <begin position="9"/>
        <end position="198"/>
    </location>
</feature>
<dbReference type="InterPro" id="IPR016181">
    <property type="entry name" value="Acyl_CoA_acyltransferase"/>
</dbReference>
<protein>
    <submittedName>
        <fullName evidence="2">GNAT family N-acetyltransferase</fullName>
        <ecNumber evidence="2">2.3.1.-</ecNumber>
    </submittedName>
</protein>
<dbReference type="PROSITE" id="PS51186">
    <property type="entry name" value="GNAT"/>
    <property type="match status" value="1"/>
</dbReference>
<dbReference type="Pfam" id="PF00583">
    <property type="entry name" value="Acetyltransf_1"/>
    <property type="match status" value="1"/>
</dbReference>
<dbReference type="Proteomes" id="UP001559025">
    <property type="component" value="Unassembled WGS sequence"/>
</dbReference>
<evidence type="ECO:0000259" key="1">
    <source>
        <dbReference type="PROSITE" id="PS51186"/>
    </source>
</evidence>
<dbReference type="RefSeq" id="WP_368803013.1">
    <property type="nucleotide sequence ID" value="NZ_JAZHFV010000003.1"/>
</dbReference>
<name>A0ABV3WTD3_9HYPH</name>
<dbReference type="GO" id="GO:0016746">
    <property type="term" value="F:acyltransferase activity"/>
    <property type="evidence" value="ECO:0007669"/>
    <property type="project" value="UniProtKB-KW"/>
</dbReference>
<keyword evidence="2" id="KW-0012">Acyltransferase</keyword>
<evidence type="ECO:0000313" key="2">
    <source>
        <dbReference type="EMBL" id="MEX4007937.1"/>
    </source>
</evidence>